<evidence type="ECO:0000256" key="1">
    <source>
        <dbReference type="SAM" id="Phobius"/>
    </source>
</evidence>
<feature type="transmembrane region" description="Helical" evidence="1">
    <location>
        <begin position="6"/>
        <end position="27"/>
    </location>
</feature>
<dbReference type="Proteomes" id="UP000281028">
    <property type="component" value="Unassembled WGS sequence"/>
</dbReference>
<accession>A0A9Q5D4A7</accession>
<keyword evidence="1" id="KW-1133">Transmembrane helix</keyword>
<protein>
    <submittedName>
        <fullName evidence="2">Uncharacterized protein</fullName>
    </submittedName>
</protein>
<gene>
    <name evidence="2" type="ORF">ECE50_004015</name>
</gene>
<dbReference type="EMBL" id="RIAR02000001">
    <property type="protein sequence ID" value="NSL85983.1"/>
    <property type="molecule type" value="Genomic_DNA"/>
</dbReference>
<keyword evidence="1" id="KW-0812">Transmembrane</keyword>
<keyword evidence="3" id="KW-1185">Reference proteome</keyword>
<proteinExistence type="predicted"/>
<reference evidence="2" key="1">
    <citation type="submission" date="2020-05" db="EMBL/GenBank/DDBJ databases">
        <title>Chitinophaga laudate sp. nov., isolated from a tropical peat swamp.</title>
        <authorList>
            <person name="Goh C.B.S."/>
            <person name="Lee M.S."/>
            <person name="Parimannan S."/>
            <person name="Pasbakhsh P."/>
            <person name="Yule C.M."/>
            <person name="Rajandas H."/>
            <person name="Loke S."/>
            <person name="Croft L."/>
            <person name="Tan J.B.L."/>
        </authorList>
    </citation>
    <scope>NUCLEOTIDE SEQUENCE</scope>
    <source>
        <strain evidence="2">Mgbs1</strain>
    </source>
</reference>
<evidence type="ECO:0000313" key="2">
    <source>
        <dbReference type="EMBL" id="NSL85983.1"/>
    </source>
</evidence>
<evidence type="ECO:0000313" key="3">
    <source>
        <dbReference type="Proteomes" id="UP000281028"/>
    </source>
</evidence>
<sequence length="138" mass="15974">MIYQNIISALGLIGLGAILKSIIDSLLKAKELQRQKQNDFKEVRYKAVILLMHGMLDFEKSRPEFEKHGRQFNTVTDLLEEIKIERNNMILYASDKVILAITEFINQSTEDNYFSVAFAMRKDLYGLNTRLLPSDLNM</sequence>
<comment type="caution">
    <text evidence="2">The sequence shown here is derived from an EMBL/GenBank/DDBJ whole genome shotgun (WGS) entry which is preliminary data.</text>
</comment>
<dbReference type="AlphaFoldDB" id="A0A9Q5D4A7"/>
<name>A0A9Q5D4A7_9BACT</name>
<keyword evidence="1" id="KW-0472">Membrane</keyword>
<organism evidence="2 3">
    <name type="scientific">Chitinophaga solisilvae</name>
    <dbReference type="NCBI Taxonomy" id="1233460"/>
    <lineage>
        <taxon>Bacteria</taxon>
        <taxon>Pseudomonadati</taxon>
        <taxon>Bacteroidota</taxon>
        <taxon>Chitinophagia</taxon>
        <taxon>Chitinophagales</taxon>
        <taxon>Chitinophagaceae</taxon>
        <taxon>Chitinophaga</taxon>
    </lineage>
</organism>